<dbReference type="RefSeq" id="XP_049129659.1">
    <property type="nucleotide sequence ID" value="XM_049273702.1"/>
</dbReference>
<name>A0AA37LJ98_9PEZI</name>
<evidence type="ECO:0000313" key="1">
    <source>
        <dbReference type="EMBL" id="GKT47309.1"/>
    </source>
</evidence>
<protein>
    <submittedName>
        <fullName evidence="1">Uncharacterized protein</fullName>
    </submittedName>
</protein>
<keyword evidence="2" id="KW-1185">Reference proteome</keyword>
<dbReference type="GeneID" id="73328292"/>
<reference evidence="1 2" key="1">
    <citation type="submission" date="2022-03" db="EMBL/GenBank/DDBJ databases">
        <title>Genome data of Colletotrichum spp.</title>
        <authorList>
            <person name="Utami Y.D."/>
            <person name="Hiruma K."/>
        </authorList>
    </citation>
    <scope>NUCLEOTIDE SEQUENCE [LARGE SCALE GENOMIC DNA]</scope>
    <source>
        <strain evidence="1 2">MAFF 239500</strain>
    </source>
</reference>
<proteinExistence type="predicted"/>
<evidence type="ECO:0000313" key="2">
    <source>
        <dbReference type="Proteomes" id="UP001055115"/>
    </source>
</evidence>
<dbReference type="AlphaFoldDB" id="A0AA37LJ98"/>
<comment type="caution">
    <text evidence="1">The sequence shown here is derived from an EMBL/GenBank/DDBJ whole genome shotgun (WGS) entry which is preliminary data.</text>
</comment>
<gene>
    <name evidence="1" type="ORF">ColSpa_07490</name>
</gene>
<dbReference type="Proteomes" id="UP001055115">
    <property type="component" value="Unassembled WGS sequence"/>
</dbReference>
<sequence length="81" mass="9094">MPLIQRASGHSHERFVEASEAVPRLRGLDHGVSPESQEAHRWHLQVSIMVRWATELNPTNGEQSLVNSVFQAKPRSGLDKV</sequence>
<accession>A0AA37LJ98</accession>
<organism evidence="1 2">
    <name type="scientific">Colletotrichum spaethianum</name>
    <dbReference type="NCBI Taxonomy" id="700344"/>
    <lineage>
        <taxon>Eukaryota</taxon>
        <taxon>Fungi</taxon>
        <taxon>Dikarya</taxon>
        <taxon>Ascomycota</taxon>
        <taxon>Pezizomycotina</taxon>
        <taxon>Sordariomycetes</taxon>
        <taxon>Hypocreomycetidae</taxon>
        <taxon>Glomerellales</taxon>
        <taxon>Glomerellaceae</taxon>
        <taxon>Colletotrichum</taxon>
        <taxon>Colletotrichum spaethianum species complex</taxon>
    </lineage>
</organism>
<dbReference type="EMBL" id="BQXU01000019">
    <property type="protein sequence ID" value="GKT47309.1"/>
    <property type="molecule type" value="Genomic_DNA"/>
</dbReference>